<reference evidence="3 4" key="1">
    <citation type="journal article" date="2016" name="Genome Biol. Evol.">
        <title>Gene Family Evolution Reflects Adaptation to Soil Environmental Stressors in the Genome of the Collembolan Orchesella cincta.</title>
        <authorList>
            <person name="Faddeeva-Vakhrusheva A."/>
            <person name="Derks M.F."/>
            <person name="Anvar S.Y."/>
            <person name="Agamennone V."/>
            <person name="Suring W."/>
            <person name="Smit S."/>
            <person name="van Straalen N.M."/>
            <person name="Roelofs D."/>
        </authorList>
    </citation>
    <scope>NUCLEOTIDE SEQUENCE [LARGE SCALE GENOMIC DNA]</scope>
    <source>
        <tissue evidence="3">Mixed pool</tissue>
    </source>
</reference>
<dbReference type="STRING" id="48709.A0A1D2NGE4"/>
<dbReference type="InterPro" id="IPR043519">
    <property type="entry name" value="NT_sf"/>
</dbReference>
<gene>
    <name evidence="3" type="ORF">Ocin01_02388</name>
</gene>
<evidence type="ECO:0000313" key="4">
    <source>
        <dbReference type="Proteomes" id="UP000094527"/>
    </source>
</evidence>
<dbReference type="Gene3D" id="3.30.460.10">
    <property type="entry name" value="Beta Polymerase, domain 2"/>
    <property type="match status" value="1"/>
</dbReference>
<evidence type="ECO:0000256" key="2">
    <source>
        <dbReference type="SAM" id="MobiDB-lite"/>
    </source>
</evidence>
<dbReference type="PANTHER" id="PTHR21043:SF0">
    <property type="entry name" value="MITOCHONDRIAL ASSEMBLY OF RIBOSOMAL LARGE SUBUNIT PROTEIN 1"/>
    <property type="match status" value="1"/>
</dbReference>
<dbReference type="SUPFAM" id="SSF81301">
    <property type="entry name" value="Nucleotidyltransferase"/>
    <property type="match status" value="1"/>
</dbReference>
<feature type="region of interest" description="Disordered" evidence="2">
    <location>
        <begin position="80"/>
        <end position="109"/>
    </location>
</feature>
<name>A0A1D2NGE4_ORCCI</name>
<dbReference type="HAMAP" id="MF_01477">
    <property type="entry name" value="Iojap_RsfS"/>
    <property type="match status" value="1"/>
</dbReference>
<keyword evidence="4" id="KW-1185">Reference proteome</keyword>
<dbReference type="PANTHER" id="PTHR21043">
    <property type="entry name" value="IOJAP SUPERFAMILY ORTHOLOG"/>
    <property type="match status" value="1"/>
</dbReference>
<dbReference type="GO" id="GO:0043023">
    <property type="term" value="F:ribosomal large subunit binding"/>
    <property type="evidence" value="ECO:0007669"/>
    <property type="project" value="TreeGrafter"/>
</dbReference>
<comment type="similarity">
    <text evidence="1">Belongs to the Iojap/RsfS family.</text>
</comment>
<organism evidence="3 4">
    <name type="scientific">Orchesella cincta</name>
    <name type="common">Springtail</name>
    <name type="synonym">Podura cincta</name>
    <dbReference type="NCBI Taxonomy" id="48709"/>
    <lineage>
        <taxon>Eukaryota</taxon>
        <taxon>Metazoa</taxon>
        <taxon>Ecdysozoa</taxon>
        <taxon>Arthropoda</taxon>
        <taxon>Hexapoda</taxon>
        <taxon>Collembola</taxon>
        <taxon>Entomobryomorpha</taxon>
        <taxon>Entomobryoidea</taxon>
        <taxon>Orchesellidae</taxon>
        <taxon>Orchesellinae</taxon>
        <taxon>Orchesella</taxon>
    </lineage>
</organism>
<dbReference type="InterPro" id="IPR004394">
    <property type="entry name" value="Iojap/RsfS/C7orf30"/>
</dbReference>
<feature type="compositionally biased region" description="Basic and acidic residues" evidence="2">
    <location>
        <begin position="89"/>
        <end position="109"/>
    </location>
</feature>
<protein>
    <submittedName>
        <fullName evidence="3">Mitochondrial assembly of ribosomal large subunit protein 1</fullName>
    </submittedName>
</protein>
<evidence type="ECO:0000313" key="3">
    <source>
        <dbReference type="EMBL" id="ODN04292.1"/>
    </source>
</evidence>
<comment type="caution">
    <text evidence="3">The sequence shown here is derived from an EMBL/GenBank/DDBJ whole genome shotgun (WGS) entry which is preliminary data.</text>
</comment>
<dbReference type="GO" id="GO:0005739">
    <property type="term" value="C:mitochondrion"/>
    <property type="evidence" value="ECO:0007669"/>
    <property type="project" value="TreeGrafter"/>
</dbReference>
<dbReference type="GO" id="GO:0017148">
    <property type="term" value="P:negative regulation of translation"/>
    <property type="evidence" value="ECO:0007669"/>
    <property type="project" value="TreeGrafter"/>
</dbReference>
<dbReference type="OrthoDB" id="21330at2759"/>
<dbReference type="AlphaFoldDB" id="A0A1D2NGE4"/>
<sequence length="345" mass="39839">MALFCASCKKLSRIVGQSSRVMEDLSAIRNWIRPPSRRSINHNKGSTTVLLKSKDIKLKWADPYVLTSARAIYTFTKLESRSTGGSPKDVLEQNGAEHKGKSEDLTEEEQKLLEELEEEGLTEEECKVLRELKEEERQRKEELLSSEDYSLWEGDVGTGKDDKRHLTGSVSEEYVHFENRQRVIQDVIEEMWNPLPEEVLEKEEAPVYPRGKTGVFDLGELIDLLRDENADEVVAITLPKEIDYADYMVIVTVRHNRQLVALATFVRKRFKLKDRKSTDRLPFFDKSVKHDGWVALDLGNIILHIFIPEIRDYYDLETLWTVGPVFDDLYNAKDPEIVQLLNALE</sequence>
<dbReference type="OMA" id="AIRNWIR"/>
<dbReference type="GO" id="GO:0090071">
    <property type="term" value="P:negative regulation of ribosome biogenesis"/>
    <property type="evidence" value="ECO:0007669"/>
    <property type="project" value="TreeGrafter"/>
</dbReference>
<proteinExistence type="inferred from homology"/>
<dbReference type="EMBL" id="LJIJ01000048">
    <property type="protein sequence ID" value="ODN04292.1"/>
    <property type="molecule type" value="Genomic_DNA"/>
</dbReference>
<dbReference type="Proteomes" id="UP000094527">
    <property type="component" value="Unassembled WGS sequence"/>
</dbReference>
<evidence type="ECO:0000256" key="1">
    <source>
        <dbReference type="ARBA" id="ARBA00010574"/>
    </source>
</evidence>
<accession>A0A1D2NGE4</accession>
<dbReference type="Pfam" id="PF02410">
    <property type="entry name" value="RsfS"/>
    <property type="match status" value="1"/>
</dbReference>
<dbReference type="NCBIfam" id="TIGR00090">
    <property type="entry name" value="rsfS_iojap_ybeB"/>
    <property type="match status" value="1"/>
</dbReference>